<organism evidence="1 2">
    <name type="scientific">Jimgerdemannia flammicorona</name>
    <dbReference type="NCBI Taxonomy" id="994334"/>
    <lineage>
        <taxon>Eukaryota</taxon>
        <taxon>Fungi</taxon>
        <taxon>Fungi incertae sedis</taxon>
        <taxon>Mucoromycota</taxon>
        <taxon>Mucoromycotina</taxon>
        <taxon>Endogonomycetes</taxon>
        <taxon>Endogonales</taxon>
        <taxon>Endogonaceae</taxon>
        <taxon>Jimgerdemannia</taxon>
    </lineage>
</organism>
<reference evidence="1 2" key="1">
    <citation type="journal article" date="2018" name="New Phytol.">
        <title>Phylogenomics of Endogonaceae and evolution of mycorrhizas within Mucoromycota.</title>
        <authorList>
            <person name="Chang Y."/>
            <person name="Desiro A."/>
            <person name="Na H."/>
            <person name="Sandor L."/>
            <person name="Lipzen A."/>
            <person name="Clum A."/>
            <person name="Barry K."/>
            <person name="Grigoriev I.V."/>
            <person name="Martin F.M."/>
            <person name="Stajich J.E."/>
            <person name="Smith M.E."/>
            <person name="Bonito G."/>
            <person name="Spatafora J.W."/>
        </authorList>
    </citation>
    <scope>NUCLEOTIDE SEQUENCE [LARGE SCALE GENOMIC DNA]</scope>
    <source>
        <strain evidence="1 2">AD002</strain>
    </source>
</reference>
<evidence type="ECO:0000313" key="1">
    <source>
        <dbReference type="EMBL" id="RUS27937.1"/>
    </source>
</evidence>
<proteinExistence type="predicted"/>
<dbReference type="Proteomes" id="UP000274822">
    <property type="component" value="Unassembled WGS sequence"/>
</dbReference>
<accession>A0A433QDV2</accession>
<gene>
    <name evidence="1" type="ORF">BC938DRAFT_482547</name>
</gene>
<evidence type="ECO:0000313" key="2">
    <source>
        <dbReference type="Proteomes" id="UP000274822"/>
    </source>
</evidence>
<keyword evidence="2" id="KW-1185">Reference proteome</keyword>
<comment type="caution">
    <text evidence="1">The sequence shown here is derived from an EMBL/GenBank/DDBJ whole genome shotgun (WGS) entry which is preliminary data.</text>
</comment>
<dbReference type="EMBL" id="RBNJ01007461">
    <property type="protein sequence ID" value="RUS27937.1"/>
    <property type="molecule type" value="Genomic_DNA"/>
</dbReference>
<protein>
    <submittedName>
        <fullName evidence="1">Uncharacterized protein</fullName>
    </submittedName>
</protein>
<sequence>MYTVVSLLAITRTLLESHINSVDDTVLAHEIQYRFILGSGRWRGPAGDRFMHLATTSSTPIGGRNGDRNHAQFSGWCLPSIP</sequence>
<name>A0A433QDV2_9FUNG</name>
<dbReference type="AlphaFoldDB" id="A0A433QDV2"/>